<evidence type="ECO:0000313" key="14">
    <source>
        <dbReference type="Proteomes" id="UP001328107"/>
    </source>
</evidence>
<keyword evidence="2" id="KW-0863">Zinc-finger</keyword>
<proteinExistence type="predicted"/>
<keyword evidence="9" id="KW-0175">Coiled coil</keyword>
<keyword evidence="1" id="KW-0479">Metal-binding</keyword>
<evidence type="ECO:0000256" key="7">
    <source>
        <dbReference type="ARBA" id="ARBA00023170"/>
    </source>
</evidence>
<gene>
    <name evidence="13" type="ORF">PMAYCL1PPCAC_22038</name>
</gene>
<evidence type="ECO:0000256" key="1">
    <source>
        <dbReference type="ARBA" id="ARBA00022723"/>
    </source>
</evidence>
<dbReference type="PROSITE" id="PS51843">
    <property type="entry name" value="NR_LBD"/>
    <property type="match status" value="1"/>
</dbReference>
<protein>
    <recommendedName>
        <fullName evidence="15">Nuclear receptor</fullName>
    </recommendedName>
</protein>
<organism evidence="13 14">
    <name type="scientific">Pristionchus mayeri</name>
    <dbReference type="NCBI Taxonomy" id="1317129"/>
    <lineage>
        <taxon>Eukaryota</taxon>
        <taxon>Metazoa</taxon>
        <taxon>Ecdysozoa</taxon>
        <taxon>Nematoda</taxon>
        <taxon>Chromadorea</taxon>
        <taxon>Rhabditida</taxon>
        <taxon>Rhabditina</taxon>
        <taxon>Diplogasteromorpha</taxon>
        <taxon>Diplogasteroidea</taxon>
        <taxon>Neodiplogasteridae</taxon>
        <taxon>Pristionchus</taxon>
    </lineage>
</organism>
<evidence type="ECO:0000259" key="12">
    <source>
        <dbReference type="PROSITE" id="PS51843"/>
    </source>
</evidence>
<dbReference type="PANTHER" id="PTHR46011">
    <property type="entry name" value="NUCLEAR HORMONE RECEPTOR FAMILY MEMBER NHR-86-RELATED"/>
    <property type="match status" value="1"/>
</dbReference>
<dbReference type="SMART" id="SM00399">
    <property type="entry name" value="ZnF_C4"/>
    <property type="match status" value="1"/>
</dbReference>
<evidence type="ECO:0000313" key="13">
    <source>
        <dbReference type="EMBL" id="GMR51843.1"/>
    </source>
</evidence>
<evidence type="ECO:0000256" key="5">
    <source>
        <dbReference type="ARBA" id="ARBA00023125"/>
    </source>
</evidence>
<evidence type="ECO:0000256" key="3">
    <source>
        <dbReference type="ARBA" id="ARBA00022833"/>
    </source>
</evidence>
<keyword evidence="14" id="KW-1185">Reference proteome</keyword>
<evidence type="ECO:0000256" key="10">
    <source>
        <dbReference type="SAM" id="MobiDB-lite"/>
    </source>
</evidence>
<dbReference type="GO" id="GO:0003700">
    <property type="term" value="F:DNA-binding transcription factor activity"/>
    <property type="evidence" value="ECO:0007669"/>
    <property type="project" value="InterPro"/>
</dbReference>
<evidence type="ECO:0008006" key="15">
    <source>
        <dbReference type="Google" id="ProtNLM"/>
    </source>
</evidence>
<dbReference type="SUPFAM" id="SSF48508">
    <property type="entry name" value="Nuclear receptor ligand-binding domain"/>
    <property type="match status" value="1"/>
</dbReference>
<feature type="domain" description="NR LBD" evidence="12">
    <location>
        <begin position="231"/>
        <end position="467"/>
    </location>
</feature>
<accession>A0AAN5CVU8</accession>
<keyword evidence="7" id="KW-0675">Receptor</keyword>
<dbReference type="Pfam" id="PF00105">
    <property type="entry name" value="zf-C4"/>
    <property type="match status" value="1"/>
</dbReference>
<keyword evidence="8" id="KW-0539">Nucleus</keyword>
<keyword evidence="6" id="KW-0804">Transcription</keyword>
<name>A0AAN5CVU8_9BILA</name>
<feature type="non-terminal residue" evidence="13">
    <location>
        <position position="1"/>
    </location>
</feature>
<dbReference type="AlphaFoldDB" id="A0AAN5CVU8"/>
<dbReference type="GO" id="GO:0043565">
    <property type="term" value="F:sequence-specific DNA binding"/>
    <property type="evidence" value="ECO:0007669"/>
    <property type="project" value="InterPro"/>
</dbReference>
<dbReference type="SUPFAM" id="SSF57716">
    <property type="entry name" value="Glucocorticoid receptor-like (DNA-binding domain)"/>
    <property type="match status" value="1"/>
</dbReference>
<dbReference type="InterPro" id="IPR013088">
    <property type="entry name" value="Znf_NHR/GATA"/>
</dbReference>
<dbReference type="GO" id="GO:0008270">
    <property type="term" value="F:zinc ion binding"/>
    <property type="evidence" value="ECO:0007669"/>
    <property type="project" value="UniProtKB-KW"/>
</dbReference>
<dbReference type="InterPro" id="IPR000536">
    <property type="entry name" value="Nucl_hrmn_rcpt_lig-bd"/>
</dbReference>
<keyword evidence="5" id="KW-0238">DNA-binding</keyword>
<feature type="domain" description="Nuclear receptor" evidence="11">
    <location>
        <begin position="2"/>
        <end position="82"/>
    </location>
</feature>
<comment type="caution">
    <text evidence="13">The sequence shown here is derived from an EMBL/GenBank/DDBJ whole genome shotgun (WGS) entry which is preliminary data.</text>
</comment>
<keyword evidence="3" id="KW-0862">Zinc</keyword>
<feature type="coiled-coil region" evidence="9">
    <location>
        <begin position="350"/>
        <end position="377"/>
    </location>
</feature>
<feature type="region of interest" description="Disordered" evidence="10">
    <location>
        <begin position="81"/>
        <end position="193"/>
    </location>
</feature>
<evidence type="ECO:0000256" key="2">
    <source>
        <dbReference type="ARBA" id="ARBA00022771"/>
    </source>
</evidence>
<keyword evidence="4" id="KW-0805">Transcription regulation</keyword>
<evidence type="ECO:0000256" key="4">
    <source>
        <dbReference type="ARBA" id="ARBA00023015"/>
    </source>
</evidence>
<evidence type="ECO:0000256" key="6">
    <source>
        <dbReference type="ARBA" id="ARBA00023163"/>
    </source>
</evidence>
<dbReference type="EMBL" id="BTRK01000005">
    <property type="protein sequence ID" value="GMR51843.1"/>
    <property type="molecule type" value="Genomic_DNA"/>
</dbReference>
<evidence type="ECO:0000256" key="8">
    <source>
        <dbReference type="ARBA" id="ARBA00023242"/>
    </source>
</evidence>
<dbReference type="InterPro" id="IPR001628">
    <property type="entry name" value="Znf_hrmn_rcpt"/>
</dbReference>
<evidence type="ECO:0000256" key="9">
    <source>
        <dbReference type="SAM" id="Coils"/>
    </source>
</evidence>
<evidence type="ECO:0000259" key="11">
    <source>
        <dbReference type="PROSITE" id="PS51030"/>
    </source>
</evidence>
<dbReference type="InterPro" id="IPR035500">
    <property type="entry name" value="NHR-like_dom_sf"/>
</dbReference>
<reference evidence="14" key="1">
    <citation type="submission" date="2022-10" db="EMBL/GenBank/DDBJ databases">
        <title>Genome assembly of Pristionchus species.</title>
        <authorList>
            <person name="Yoshida K."/>
            <person name="Sommer R.J."/>
        </authorList>
    </citation>
    <scope>NUCLEOTIDE SEQUENCE [LARGE SCALE GENOMIC DNA]</scope>
    <source>
        <strain evidence="14">RS5460</strain>
    </source>
</reference>
<dbReference type="PROSITE" id="PS51030">
    <property type="entry name" value="NUCLEAR_REC_DBD_2"/>
    <property type="match status" value="1"/>
</dbReference>
<dbReference type="Pfam" id="PF00104">
    <property type="entry name" value="Hormone_recep"/>
    <property type="match status" value="1"/>
</dbReference>
<dbReference type="Gene3D" id="1.10.565.10">
    <property type="entry name" value="Retinoid X Receptor"/>
    <property type="match status" value="1"/>
</dbReference>
<dbReference type="GO" id="GO:0005634">
    <property type="term" value="C:nucleus"/>
    <property type="evidence" value="ECO:0007669"/>
    <property type="project" value="TreeGrafter"/>
</dbReference>
<dbReference type="Gene3D" id="3.30.50.10">
    <property type="entry name" value="Erythroid Transcription Factor GATA-1, subunit A"/>
    <property type="match status" value="1"/>
</dbReference>
<sequence>QNRHCLVCEARITAMQLGIDSCRACAVFYRRAQRANVKFHCKFGTGSKCIDEGRVLDCRSCRFDRMTAVFEQASMEVDMSPRFKAENTPGTSKDHSNLSATKPRIGNGGQGQSNESKSVIHITPRRPVADGVPGSFKDGAPADPTLANADSAPCTSMDIAPADPSPTRPSACVDEPMEEAEQSSSTMRAVTPSEVDVTRCSSTAPSTSTVNTANSTPVLDRMRYGYHMMTRIRKSCELALRPLDKPVHPSDADDDTYSNIPSTFGMAHRTRRIMLSSLYDFASSSFPEFASLTKQEKWTLVSGSMERVSLLESAYRATKIYPDDGIVFISYTTTLSVETLDHYLSDCPLNVNVEEAKKALRKNLEKLSRSCKREMKRVAPTGDEFLAMLALSFLTNGDASLNRLATETRTAIMQDLHSYYANKGVTEYATRIGELFCLLVDNERVHSAISEDSTLLGLMNTSKLQKL</sequence>
<dbReference type="Proteomes" id="UP001328107">
    <property type="component" value="Unassembled WGS sequence"/>
</dbReference>
<dbReference type="PANTHER" id="PTHR46011:SF6">
    <property type="entry name" value="HIGH ZINC ACTIVATED NUCLEAR RECEPTOR PROTEIN"/>
    <property type="match status" value="1"/>
</dbReference>
<dbReference type="SMART" id="SM00430">
    <property type="entry name" value="HOLI"/>
    <property type="match status" value="1"/>
</dbReference>